<evidence type="ECO:0000313" key="7">
    <source>
        <dbReference type="EMBL" id="KAI5391320.1"/>
    </source>
</evidence>
<feature type="domain" description="HTH myb-type" evidence="6">
    <location>
        <begin position="30"/>
        <end position="89"/>
    </location>
</feature>
<dbReference type="GO" id="GO:0003677">
    <property type="term" value="F:DNA binding"/>
    <property type="evidence" value="ECO:0007669"/>
    <property type="project" value="InterPro"/>
</dbReference>
<dbReference type="PANTHER" id="PTHR31442:SF40">
    <property type="entry name" value="HOMEODOMAIN-LIKE SUPERFAMILY PROTEIN"/>
    <property type="match status" value="1"/>
</dbReference>
<dbReference type="PROSITE" id="PS51294">
    <property type="entry name" value="HTH_MYB"/>
    <property type="match status" value="1"/>
</dbReference>
<protein>
    <recommendedName>
        <fullName evidence="6">HTH myb-type domain-containing protein</fullName>
    </recommendedName>
</protein>
<dbReference type="FunFam" id="1.10.10.60:FF:000007">
    <property type="entry name" value="Two-component response regulator"/>
    <property type="match status" value="1"/>
</dbReference>
<dbReference type="PANTHER" id="PTHR31442">
    <property type="entry name" value="HOMEODOMAIN-LIKE SUPERFAMILY PROTEIN-RELATED"/>
    <property type="match status" value="1"/>
</dbReference>
<reference evidence="7 8" key="1">
    <citation type="journal article" date="2022" name="Nat. Genet.">
        <title>Improved pea reference genome and pan-genome highlight genomic features and evolutionary characteristics.</title>
        <authorList>
            <person name="Yang T."/>
            <person name="Liu R."/>
            <person name="Luo Y."/>
            <person name="Hu S."/>
            <person name="Wang D."/>
            <person name="Wang C."/>
            <person name="Pandey M.K."/>
            <person name="Ge S."/>
            <person name="Xu Q."/>
            <person name="Li N."/>
            <person name="Li G."/>
            <person name="Huang Y."/>
            <person name="Saxena R.K."/>
            <person name="Ji Y."/>
            <person name="Li M."/>
            <person name="Yan X."/>
            <person name="He Y."/>
            <person name="Liu Y."/>
            <person name="Wang X."/>
            <person name="Xiang C."/>
            <person name="Varshney R.K."/>
            <person name="Ding H."/>
            <person name="Gao S."/>
            <person name="Zong X."/>
        </authorList>
    </citation>
    <scope>NUCLEOTIDE SEQUENCE [LARGE SCALE GENOMIC DNA]</scope>
    <source>
        <strain evidence="7 8">cv. Zhongwan 6</strain>
    </source>
</reference>
<feature type="region of interest" description="Disordered" evidence="5">
    <location>
        <begin position="1"/>
        <end position="29"/>
    </location>
</feature>
<keyword evidence="3" id="KW-0804">Transcription</keyword>
<dbReference type="Gramene" id="Psat07G0623800-T1">
    <property type="protein sequence ID" value="KAI5391320.1"/>
    <property type="gene ID" value="KIW84_076238"/>
</dbReference>
<dbReference type="SUPFAM" id="SSF46689">
    <property type="entry name" value="Homeodomain-like"/>
    <property type="match status" value="1"/>
</dbReference>
<name>A0A9D4VW63_PEA</name>
<keyword evidence="8" id="KW-1185">Reference proteome</keyword>
<accession>A0A9D4VW63</accession>
<dbReference type="InterPro" id="IPR044841">
    <property type="entry name" value="LUX/BOA-like"/>
</dbReference>
<evidence type="ECO:0000259" key="6">
    <source>
        <dbReference type="PROSITE" id="PS51294"/>
    </source>
</evidence>
<keyword evidence="4" id="KW-0539">Nucleus</keyword>
<dbReference type="InterPro" id="IPR006447">
    <property type="entry name" value="Myb_dom_plants"/>
</dbReference>
<dbReference type="EMBL" id="JAMSHJ010000007">
    <property type="protein sequence ID" value="KAI5391320.1"/>
    <property type="molecule type" value="Genomic_DNA"/>
</dbReference>
<sequence>MAAMINNRMGKRKKEQDDDDDDDDNVSLSHSKKPRLVWTPHLHSKFLHAVHLLGLHEAVPRKIVALMNVEGITREHVASHLQKYRLSKKKAIHIHQQDDTLPSTMILKPTQSQTSFTIHPQSQSQTSFTIHPQSYNFPVNQTSTLLLPNMSGVGPSTLIRPIQYQSSSLFPTVLNQSATPFDFHDSMAANCPSLLQMNSHDLVGSDSSSKSTSIWDYDWHTNYMKSEPQLLQFPNNYLPVLESDKTSEMQTHNVEPFIVGSAASLEDTNIQDYSFCYDNSPVAFSVEETNSKTSDWGCLEQEDLTNMWGSLEQEDLMNVWKCLEEEEDVTNVMQPLCYEAPQQTY</sequence>
<comment type="subcellular location">
    <subcellularLocation>
        <location evidence="1">Nucleus</location>
    </subcellularLocation>
</comment>
<keyword evidence="2" id="KW-0805">Transcription regulation</keyword>
<evidence type="ECO:0000256" key="4">
    <source>
        <dbReference type="ARBA" id="ARBA00023242"/>
    </source>
</evidence>
<evidence type="ECO:0000313" key="8">
    <source>
        <dbReference type="Proteomes" id="UP001058974"/>
    </source>
</evidence>
<evidence type="ECO:0000256" key="5">
    <source>
        <dbReference type="SAM" id="MobiDB-lite"/>
    </source>
</evidence>
<organism evidence="7 8">
    <name type="scientific">Pisum sativum</name>
    <name type="common">Garden pea</name>
    <name type="synonym">Lathyrus oleraceus</name>
    <dbReference type="NCBI Taxonomy" id="3888"/>
    <lineage>
        <taxon>Eukaryota</taxon>
        <taxon>Viridiplantae</taxon>
        <taxon>Streptophyta</taxon>
        <taxon>Embryophyta</taxon>
        <taxon>Tracheophyta</taxon>
        <taxon>Spermatophyta</taxon>
        <taxon>Magnoliopsida</taxon>
        <taxon>eudicotyledons</taxon>
        <taxon>Gunneridae</taxon>
        <taxon>Pentapetalae</taxon>
        <taxon>rosids</taxon>
        <taxon>fabids</taxon>
        <taxon>Fabales</taxon>
        <taxon>Fabaceae</taxon>
        <taxon>Papilionoideae</taxon>
        <taxon>50 kb inversion clade</taxon>
        <taxon>NPAAA clade</taxon>
        <taxon>Hologalegina</taxon>
        <taxon>IRL clade</taxon>
        <taxon>Fabeae</taxon>
        <taxon>Lathyrus</taxon>
    </lineage>
</organism>
<dbReference type="NCBIfam" id="TIGR01557">
    <property type="entry name" value="myb_SHAQKYF"/>
    <property type="match status" value="1"/>
</dbReference>
<dbReference type="Pfam" id="PF00249">
    <property type="entry name" value="Myb_DNA-binding"/>
    <property type="match status" value="1"/>
</dbReference>
<evidence type="ECO:0000256" key="3">
    <source>
        <dbReference type="ARBA" id="ARBA00023163"/>
    </source>
</evidence>
<evidence type="ECO:0000256" key="2">
    <source>
        <dbReference type="ARBA" id="ARBA00023015"/>
    </source>
</evidence>
<comment type="caution">
    <text evidence="7">The sequence shown here is derived from an EMBL/GenBank/DDBJ whole genome shotgun (WGS) entry which is preliminary data.</text>
</comment>
<dbReference type="InterPro" id="IPR009057">
    <property type="entry name" value="Homeodomain-like_sf"/>
</dbReference>
<dbReference type="Gene3D" id="1.10.10.60">
    <property type="entry name" value="Homeodomain-like"/>
    <property type="match status" value="1"/>
</dbReference>
<dbReference type="GO" id="GO:0003700">
    <property type="term" value="F:DNA-binding transcription factor activity"/>
    <property type="evidence" value="ECO:0007669"/>
    <property type="project" value="InterPro"/>
</dbReference>
<dbReference type="AlphaFoldDB" id="A0A9D4VW63"/>
<dbReference type="GO" id="GO:0005634">
    <property type="term" value="C:nucleus"/>
    <property type="evidence" value="ECO:0007669"/>
    <property type="project" value="UniProtKB-SubCell"/>
</dbReference>
<gene>
    <name evidence="7" type="ORF">KIW84_076238</name>
</gene>
<dbReference type="InterPro" id="IPR017930">
    <property type="entry name" value="Myb_dom"/>
</dbReference>
<proteinExistence type="predicted"/>
<dbReference type="InterPro" id="IPR001005">
    <property type="entry name" value="SANT/Myb"/>
</dbReference>
<dbReference type="Proteomes" id="UP001058974">
    <property type="component" value="Chromosome 7"/>
</dbReference>
<evidence type="ECO:0000256" key="1">
    <source>
        <dbReference type="ARBA" id="ARBA00004123"/>
    </source>
</evidence>